<keyword evidence="3 6" id="KW-0547">Nucleotide-binding</keyword>
<dbReference type="FunFam" id="1.10.510.10:FF:000005">
    <property type="entry name" value="cAMP-dependent protein kinase catalytic subunit alpha"/>
    <property type="match status" value="1"/>
</dbReference>
<keyword evidence="2" id="KW-0808">Transferase</keyword>
<keyword evidence="11" id="KW-1185">Reference proteome</keyword>
<dbReference type="InterPro" id="IPR000719">
    <property type="entry name" value="Prot_kinase_dom"/>
</dbReference>
<evidence type="ECO:0000256" key="4">
    <source>
        <dbReference type="ARBA" id="ARBA00022777"/>
    </source>
</evidence>
<evidence type="ECO:0000256" key="1">
    <source>
        <dbReference type="ARBA" id="ARBA00022527"/>
    </source>
</evidence>
<dbReference type="HOGENOM" id="CLU_000288_63_5_1"/>
<feature type="compositionally biased region" description="Acidic residues" evidence="7">
    <location>
        <begin position="75"/>
        <end position="96"/>
    </location>
</feature>
<dbReference type="PROSITE" id="PS00107">
    <property type="entry name" value="PROTEIN_KINASE_ATP"/>
    <property type="match status" value="1"/>
</dbReference>
<keyword evidence="5 6" id="KW-0067">ATP-binding</keyword>
<proteinExistence type="predicted"/>
<dbReference type="Gene3D" id="3.30.200.20">
    <property type="entry name" value="Phosphorylase Kinase, domain 1"/>
    <property type="match status" value="1"/>
</dbReference>
<dbReference type="PANTHER" id="PTHR24353">
    <property type="entry name" value="CYCLIC NUCLEOTIDE-DEPENDENT PROTEIN KINASE"/>
    <property type="match status" value="1"/>
</dbReference>
<dbReference type="SMART" id="SM00220">
    <property type="entry name" value="S_TKc"/>
    <property type="match status" value="1"/>
</dbReference>
<accession>Q22DD1</accession>
<name>Q22DD1_TETTS</name>
<evidence type="ECO:0000313" key="11">
    <source>
        <dbReference type="Proteomes" id="UP000009168"/>
    </source>
</evidence>
<sequence>MNWEELVYKLSYLKIERDNQIENLSLNQKIAENQTKIKNDIFQDSINPFNYIVPFEKESSSSENIDFLDAQQNEQDSDEDDYQYDEDEEDEDDNGEENEQYFNQIKMNENAILNNNQNAQNQKMNKIQFQCFEDFDDKENDYCNDLNKNEFNKNFEKNSDYYPTQKNPLEQIEFQAKQNIQYAYTQKQKNNQNQAQIIKKEQNDTLNLNQFNIKTTLGTGSFGRVKLAKLKGNEKDVFALKMMKKIEIVKLKQVEHIKSEKKILSQIKHPFLVELKGTFQDEIYIYMLFEFVSGGEIFSRLRKEGRFSNDISLFYITEIYLALQYLHSQNIVYRDLKPENLLIDKEGHVKIADFGFAKIMDSARTYTLCGTPEYLAPEIIQGAKTGYGKSVDWWALGVLIFEMLSGHPPFYDCDPMGIYQKIVNSVINFPEFFSLRAKDLVRKLLNPNIESRLGCQDDGNSIKNHKWFKGVNWDKIYHKQIPSPWIPQLKSIDDVSYFEKYPESKDKQENPTKEIQKLFADF</sequence>
<dbReference type="SUPFAM" id="SSF56112">
    <property type="entry name" value="Protein kinase-like (PK-like)"/>
    <property type="match status" value="1"/>
</dbReference>
<evidence type="ECO:0000256" key="5">
    <source>
        <dbReference type="ARBA" id="ARBA00022840"/>
    </source>
</evidence>
<feature type="domain" description="Protein kinase" evidence="8">
    <location>
        <begin position="211"/>
        <end position="468"/>
    </location>
</feature>
<dbReference type="SMART" id="SM00133">
    <property type="entry name" value="S_TK_X"/>
    <property type="match status" value="1"/>
</dbReference>
<evidence type="ECO:0000256" key="7">
    <source>
        <dbReference type="SAM" id="MobiDB-lite"/>
    </source>
</evidence>
<evidence type="ECO:0000256" key="2">
    <source>
        <dbReference type="ARBA" id="ARBA00022679"/>
    </source>
</evidence>
<dbReference type="eggNOG" id="KOG0616">
    <property type="taxonomic scope" value="Eukaryota"/>
</dbReference>
<dbReference type="KEGG" id="tet:TTHERM_00992710"/>
<feature type="domain" description="AGC-kinase C-terminal" evidence="9">
    <location>
        <begin position="469"/>
        <end position="522"/>
    </location>
</feature>
<dbReference type="InterPro" id="IPR017441">
    <property type="entry name" value="Protein_kinase_ATP_BS"/>
</dbReference>
<dbReference type="EMBL" id="GG662439">
    <property type="protein sequence ID" value="EAR83271.2"/>
    <property type="molecule type" value="Genomic_DNA"/>
</dbReference>
<organism evidence="10 11">
    <name type="scientific">Tetrahymena thermophila (strain SB210)</name>
    <dbReference type="NCBI Taxonomy" id="312017"/>
    <lineage>
        <taxon>Eukaryota</taxon>
        <taxon>Sar</taxon>
        <taxon>Alveolata</taxon>
        <taxon>Ciliophora</taxon>
        <taxon>Intramacronucleata</taxon>
        <taxon>Oligohymenophorea</taxon>
        <taxon>Hymenostomatida</taxon>
        <taxon>Tetrahymenina</taxon>
        <taxon>Tetrahymenidae</taxon>
        <taxon>Tetrahymena</taxon>
    </lineage>
</organism>
<dbReference type="FunFam" id="3.30.200.20:FF:000042">
    <property type="entry name" value="Aurora kinase A"/>
    <property type="match status" value="1"/>
</dbReference>
<keyword evidence="1" id="KW-0723">Serine/threonine-protein kinase</keyword>
<evidence type="ECO:0000256" key="3">
    <source>
        <dbReference type="ARBA" id="ARBA00022741"/>
    </source>
</evidence>
<evidence type="ECO:0000259" key="9">
    <source>
        <dbReference type="PROSITE" id="PS51285"/>
    </source>
</evidence>
<keyword evidence="4 10" id="KW-0418">Kinase</keyword>
<gene>
    <name evidence="10" type="ORF">TTHERM_00992710</name>
</gene>
<reference evidence="11" key="1">
    <citation type="journal article" date="2006" name="PLoS Biol.">
        <title>Macronuclear genome sequence of the ciliate Tetrahymena thermophila, a model eukaryote.</title>
        <authorList>
            <person name="Eisen J.A."/>
            <person name="Coyne R.S."/>
            <person name="Wu M."/>
            <person name="Wu D."/>
            <person name="Thiagarajan M."/>
            <person name="Wortman J.R."/>
            <person name="Badger J.H."/>
            <person name="Ren Q."/>
            <person name="Amedeo P."/>
            <person name="Jones K.M."/>
            <person name="Tallon L.J."/>
            <person name="Delcher A.L."/>
            <person name="Salzberg S.L."/>
            <person name="Silva J.C."/>
            <person name="Haas B.J."/>
            <person name="Majoros W.H."/>
            <person name="Farzad M."/>
            <person name="Carlton J.M."/>
            <person name="Smith R.K. Jr."/>
            <person name="Garg J."/>
            <person name="Pearlman R.E."/>
            <person name="Karrer K.M."/>
            <person name="Sun L."/>
            <person name="Manning G."/>
            <person name="Elde N.C."/>
            <person name="Turkewitz A.P."/>
            <person name="Asai D.J."/>
            <person name="Wilkes D.E."/>
            <person name="Wang Y."/>
            <person name="Cai H."/>
            <person name="Collins K."/>
            <person name="Stewart B.A."/>
            <person name="Lee S.R."/>
            <person name="Wilamowska K."/>
            <person name="Weinberg Z."/>
            <person name="Ruzzo W.L."/>
            <person name="Wloga D."/>
            <person name="Gaertig J."/>
            <person name="Frankel J."/>
            <person name="Tsao C.-C."/>
            <person name="Gorovsky M.A."/>
            <person name="Keeling P.J."/>
            <person name="Waller R.F."/>
            <person name="Patron N.J."/>
            <person name="Cherry J.M."/>
            <person name="Stover N.A."/>
            <person name="Krieger C.J."/>
            <person name="del Toro C."/>
            <person name="Ryder H.F."/>
            <person name="Williamson S.C."/>
            <person name="Barbeau R.A."/>
            <person name="Hamilton E.P."/>
            <person name="Orias E."/>
        </authorList>
    </citation>
    <scope>NUCLEOTIDE SEQUENCE [LARGE SCALE GENOMIC DNA]</scope>
    <source>
        <strain evidence="11">SB210</strain>
    </source>
</reference>
<dbReference type="RefSeq" id="XP_001030934.2">
    <property type="nucleotide sequence ID" value="XM_001030934.2"/>
</dbReference>
<evidence type="ECO:0000259" key="8">
    <source>
        <dbReference type="PROSITE" id="PS50011"/>
    </source>
</evidence>
<dbReference type="GO" id="GO:0005524">
    <property type="term" value="F:ATP binding"/>
    <property type="evidence" value="ECO:0007669"/>
    <property type="project" value="UniProtKB-UniRule"/>
</dbReference>
<dbReference type="GeneID" id="7833092"/>
<dbReference type="Pfam" id="PF00069">
    <property type="entry name" value="Pkinase"/>
    <property type="match status" value="1"/>
</dbReference>
<dbReference type="PROSITE" id="PS51285">
    <property type="entry name" value="AGC_KINASE_CTER"/>
    <property type="match status" value="1"/>
</dbReference>
<dbReference type="PROSITE" id="PS00108">
    <property type="entry name" value="PROTEIN_KINASE_ST"/>
    <property type="match status" value="1"/>
</dbReference>
<dbReference type="InterPro" id="IPR000961">
    <property type="entry name" value="AGC-kinase_C"/>
</dbReference>
<dbReference type="GO" id="GO:0009653">
    <property type="term" value="P:anatomical structure morphogenesis"/>
    <property type="evidence" value="ECO:0007669"/>
    <property type="project" value="UniProtKB-ARBA"/>
</dbReference>
<dbReference type="Gene3D" id="1.10.510.10">
    <property type="entry name" value="Transferase(Phosphotransferase) domain 1"/>
    <property type="match status" value="1"/>
</dbReference>
<dbReference type="InterPro" id="IPR008271">
    <property type="entry name" value="Ser/Thr_kinase_AS"/>
</dbReference>
<dbReference type="PANTHER" id="PTHR24353:SF37">
    <property type="entry name" value="CAMP-DEPENDENT PROTEIN KINASE CATALYTIC SUBUNIT PRKX"/>
    <property type="match status" value="1"/>
</dbReference>
<dbReference type="GO" id="GO:0005952">
    <property type="term" value="C:cAMP-dependent protein kinase complex"/>
    <property type="evidence" value="ECO:0007669"/>
    <property type="project" value="TreeGrafter"/>
</dbReference>
<dbReference type="AlphaFoldDB" id="Q22DD1"/>
<dbReference type="InParanoid" id="Q22DD1"/>
<feature type="binding site" evidence="6">
    <location>
        <position position="241"/>
    </location>
    <ligand>
        <name>ATP</name>
        <dbReference type="ChEBI" id="CHEBI:30616"/>
    </ligand>
</feature>
<dbReference type="Proteomes" id="UP000009168">
    <property type="component" value="Unassembled WGS sequence"/>
</dbReference>
<dbReference type="GO" id="GO:0004691">
    <property type="term" value="F:cAMP-dependent protein kinase activity"/>
    <property type="evidence" value="ECO:0007669"/>
    <property type="project" value="TreeGrafter"/>
</dbReference>
<dbReference type="InterPro" id="IPR011009">
    <property type="entry name" value="Kinase-like_dom_sf"/>
</dbReference>
<dbReference type="PROSITE" id="PS50011">
    <property type="entry name" value="PROTEIN_KINASE_DOM"/>
    <property type="match status" value="1"/>
</dbReference>
<dbReference type="CDD" id="cd05580">
    <property type="entry name" value="STKc_PKA_like"/>
    <property type="match status" value="1"/>
</dbReference>
<protein>
    <submittedName>
        <fullName evidence="10">Serine/Threonine kinase domain protein</fullName>
    </submittedName>
</protein>
<evidence type="ECO:0000313" key="10">
    <source>
        <dbReference type="EMBL" id="EAR83271.2"/>
    </source>
</evidence>
<dbReference type="STRING" id="312017.Q22DD1"/>
<feature type="region of interest" description="Disordered" evidence="7">
    <location>
        <begin position="69"/>
        <end position="96"/>
    </location>
</feature>
<evidence type="ECO:0000256" key="6">
    <source>
        <dbReference type="PROSITE-ProRule" id="PRU10141"/>
    </source>
</evidence>
<dbReference type="OrthoDB" id="63267at2759"/>